<dbReference type="PANTHER" id="PTHR12861">
    <property type="entry name" value="TRANSLOCON-ASSOCIATED PROTEIN, BETA SUBUNIT PRECURSOR TRAP-BETA SIGNAL SEQUENCE RECEPTOR BETA SUBUNIT"/>
    <property type="match status" value="1"/>
</dbReference>
<comment type="subunit">
    <text evidence="11">Heterotetramer of TRAP-alpha, TRAP-beta, TRAP-delta and TRAP-gamma.</text>
</comment>
<proteinExistence type="inferred from homology"/>
<gene>
    <name evidence="14" type="ORF">Cfor_01574</name>
</gene>
<dbReference type="PIRSF" id="PIRSF016400">
    <property type="entry name" value="TRAP_beta"/>
    <property type="match status" value="1"/>
</dbReference>
<comment type="subcellular location">
    <subcellularLocation>
        <location evidence="2">Endoplasmic reticulum membrane</location>
        <topology evidence="2">Single-pass type I membrane protein</topology>
    </subcellularLocation>
</comment>
<feature type="chain" id="PRO_5026785516" description="Translocon-associated protein subunit beta" evidence="13">
    <location>
        <begin position="19"/>
        <end position="199"/>
    </location>
</feature>
<name>A0A6L2PCS8_COPFO</name>
<evidence type="ECO:0000256" key="5">
    <source>
        <dbReference type="ARBA" id="ARBA00022692"/>
    </source>
</evidence>
<feature type="signal peptide" evidence="13">
    <location>
        <begin position="1"/>
        <end position="18"/>
    </location>
</feature>
<keyword evidence="6 13" id="KW-0732">Signal</keyword>
<dbReference type="OrthoDB" id="5860827at2759"/>
<comment type="caution">
    <text evidence="14">The sequence shown here is derived from an EMBL/GenBank/DDBJ whole genome shotgun (WGS) entry which is preliminary data.</text>
</comment>
<evidence type="ECO:0000256" key="6">
    <source>
        <dbReference type="ARBA" id="ARBA00022729"/>
    </source>
</evidence>
<dbReference type="InParanoid" id="A0A6L2PCS8"/>
<keyword evidence="15" id="KW-1185">Reference proteome</keyword>
<keyword evidence="10" id="KW-0325">Glycoprotein</keyword>
<comment type="function">
    <text evidence="1 11">TRAP proteins are part of a complex whose function is to bind calcium to the ER membrane and thereby regulate the retention of ER resident proteins.</text>
</comment>
<keyword evidence="7 11" id="KW-0256">Endoplasmic reticulum</keyword>
<accession>A0A6L2PCS8</accession>
<dbReference type="EMBL" id="BLKM01000211">
    <property type="protein sequence ID" value="GFG30339.1"/>
    <property type="molecule type" value="Genomic_DNA"/>
</dbReference>
<sequence length="199" mass="22259">MKFLSFLALVALTAYVNGNDEEETGARLLISKHVLNKYLVEDMDIVVKYTLYNVGTSAALSVQLSDNSFHPEAFSVVAGQFNIKLDRIPPGTNVSHVVVVRPRKSGHFNFTAAEINYRPTEDATELQIAVTSEPGEGRIIAFRDYDKKFSSHILDWGAFAVMTLPSLAIPFLLWYSSKSKYEKLSKAHSRKEERGTAKE</sequence>
<keyword evidence="8 12" id="KW-1133">Transmembrane helix</keyword>
<dbReference type="AlphaFoldDB" id="A0A6L2PCS8"/>
<feature type="transmembrane region" description="Helical" evidence="12">
    <location>
        <begin position="156"/>
        <end position="176"/>
    </location>
</feature>
<reference evidence="15" key="1">
    <citation type="submission" date="2020-01" db="EMBL/GenBank/DDBJ databases">
        <title>Draft genome sequence of the Termite Coptotermes fromosanus.</title>
        <authorList>
            <person name="Itakura S."/>
            <person name="Yosikawa Y."/>
            <person name="Umezawa K."/>
        </authorList>
    </citation>
    <scope>NUCLEOTIDE SEQUENCE [LARGE SCALE GENOMIC DNA]</scope>
</reference>
<keyword evidence="5 12" id="KW-0812">Transmembrane</keyword>
<evidence type="ECO:0000256" key="13">
    <source>
        <dbReference type="SAM" id="SignalP"/>
    </source>
</evidence>
<dbReference type="FunCoup" id="A0A6L2PCS8">
    <property type="interactions" value="1188"/>
</dbReference>
<evidence type="ECO:0000256" key="3">
    <source>
        <dbReference type="ARBA" id="ARBA00005610"/>
    </source>
</evidence>
<dbReference type="Pfam" id="PF05753">
    <property type="entry name" value="TRAP_beta"/>
    <property type="match status" value="1"/>
</dbReference>
<evidence type="ECO:0000256" key="7">
    <source>
        <dbReference type="ARBA" id="ARBA00022824"/>
    </source>
</evidence>
<keyword evidence="9 11" id="KW-0472">Membrane</keyword>
<evidence type="ECO:0000313" key="15">
    <source>
        <dbReference type="Proteomes" id="UP000502823"/>
    </source>
</evidence>
<evidence type="ECO:0000256" key="1">
    <source>
        <dbReference type="ARBA" id="ARBA00002838"/>
    </source>
</evidence>
<evidence type="ECO:0000256" key="8">
    <source>
        <dbReference type="ARBA" id="ARBA00022989"/>
    </source>
</evidence>
<dbReference type="InterPro" id="IPR008856">
    <property type="entry name" value="TRAP_beta"/>
</dbReference>
<comment type="similarity">
    <text evidence="3 11">Belongs to the TRAP-beta family.</text>
</comment>
<dbReference type="PANTHER" id="PTHR12861:SF3">
    <property type="entry name" value="TRANSLOCON-ASSOCIATED PROTEIN SUBUNIT BETA"/>
    <property type="match status" value="1"/>
</dbReference>
<evidence type="ECO:0000256" key="11">
    <source>
        <dbReference type="PIRNR" id="PIRNR016400"/>
    </source>
</evidence>
<organism evidence="14 15">
    <name type="scientific">Coptotermes formosanus</name>
    <name type="common">Formosan subterranean termite</name>
    <dbReference type="NCBI Taxonomy" id="36987"/>
    <lineage>
        <taxon>Eukaryota</taxon>
        <taxon>Metazoa</taxon>
        <taxon>Ecdysozoa</taxon>
        <taxon>Arthropoda</taxon>
        <taxon>Hexapoda</taxon>
        <taxon>Insecta</taxon>
        <taxon>Pterygota</taxon>
        <taxon>Neoptera</taxon>
        <taxon>Polyneoptera</taxon>
        <taxon>Dictyoptera</taxon>
        <taxon>Blattodea</taxon>
        <taxon>Blattoidea</taxon>
        <taxon>Termitoidae</taxon>
        <taxon>Rhinotermitidae</taxon>
        <taxon>Coptotermes</taxon>
    </lineage>
</organism>
<evidence type="ECO:0000256" key="9">
    <source>
        <dbReference type="ARBA" id="ARBA00023136"/>
    </source>
</evidence>
<evidence type="ECO:0000313" key="14">
    <source>
        <dbReference type="EMBL" id="GFG30339.1"/>
    </source>
</evidence>
<evidence type="ECO:0000256" key="4">
    <source>
        <dbReference type="ARBA" id="ARBA00021110"/>
    </source>
</evidence>
<dbReference type="GO" id="GO:0005789">
    <property type="term" value="C:endoplasmic reticulum membrane"/>
    <property type="evidence" value="ECO:0007669"/>
    <property type="project" value="UniProtKB-SubCell"/>
</dbReference>
<evidence type="ECO:0000256" key="2">
    <source>
        <dbReference type="ARBA" id="ARBA00004115"/>
    </source>
</evidence>
<dbReference type="Proteomes" id="UP000502823">
    <property type="component" value="Unassembled WGS sequence"/>
</dbReference>
<evidence type="ECO:0000256" key="12">
    <source>
        <dbReference type="SAM" id="Phobius"/>
    </source>
</evidence>
<evidence type="ECO:0000256" key="10">
    <source>
        <dbReference type="ARBA" id="ARBA00023180"/>
    </source>
</evidence>
<protein>
    <recommendedName>
        <fullName evidence="4 11">Translocon-associated protein subunit beta</fullName>
        <shortName evidence="11">TRAP-beta</shortName>
    </recommendedName>
    <alternativeName>
        <fullName evidence="11">Signal sequence receptor subunit beta</fullName>
    </alternativeName>
</protein>